<dbReference type="InterPro" id="IPR024754">
    <property type="entry name" value="DNA_PolC-like_N_II"/>
</dbReference>
<feature type="domain" description="Exonuclease" evidence="15">
    <location>
        <begin position="423"/>
        <end position="589"/>
    </location>
</feature>
<dbReference type="Pfam" id="PF11490">
    <property type="entry name" value="DNA_pol3_a_NII"/>
    <property type="match status" value="1"/>
</dbReference>
<evidence type="ECO:0000256" key="3">
    <source>
        <dbReference type="ARBA" id="ARBA00022490"/>
    </source>
</evidence>
<dbReference type="Pfam" id="PF07733">
    <property type="entry name" value="DNA_pol3_alpha"/>
    <property type="match status" value="1"/>
</dbReference>
<evidence type="ECO:0000259" key="15">
    <source>
        <dbReference type="SMART" id="SM00479"/>
    </source>
</evidence>
<accession>A0ABT3E5N6</accession>
<dbReference type="InterPro" id="IPR004805">
    <property type="entry name" value="DnaE2/DnaE/PolC"/>
</dbReference>
<dbReference type="PANTHER" id="PTHR32294:SF5">
    <property type="entry name" value="DNA POLYMERASE III POLC-TYPE"/>
    <property type="match status" value="1"/>
</dbReference>
<evidence type="ECO:0000256" key="8">
    <source>
        <dbReference type="ARBA" id="ARBA00022801"/>
    </source>
</evidence>
<dbReference type="CDD" id="cd07435">
    <property type="entry name" value="PHP_PolIIIA_POLC"/>
    <property type="match status" value="1"/>
</dbReference>
<comment type="function">
    <text evidence="1 13">Required for replicative DNA synthesis. This DNA polymerase also exhibits 3' to 5' exonuclease activity.</text>
</comment>
<dbReference type="NCBIfam" id="NF001688">
    <property type="entry name" value="PRK00448.1"/>
    <property type="match status" value="1"/>
</dbReference>
<dbReference type="EC" id="2.7.7.7" evidence="13"/>
<evidence type="ECO:0000256" key="5">
    <source>
        <dbReference type="ARBA" id="ARBA00022695"/>
    </source>
</evidence>
<dbReference type="Proteomes" id="UP001526225">
    <property type="component" value="Unassembled WGS sequence"/>
</dbReference>
<evidence type="ECO:0000313" key="17">
    <source>
        <dbReference type="EMBL" id="MCW0953559.1"/>
    </source>
</evidence>
<comment type="function">
    <text evidence="11">DNA polymerase III is a complex, multichain enzyme responsible for most of the replicative synthesis in bacteria. This DNA polymerase also exhibits 3' to 5' exonuclease activity. The alpha chain is the DNA polymerase.</text>
</comment>
<dbReference type="InterPro" id="IPR028112">
    <property type="entry name" value="DNA_PolC-type_N_I"/>
</dbReference>
<dbReference type="Gene3D" id="6.10.140.1510">
    <property type="match status" value="1"/>
</dbReference>
<dbReference type="Gene3D" id="3.30.1900.20">
    <property type="match status" value="2"/>
</dbReference>
<comment type="catalytic activity">
    <reaction evidence="12 13">
        <text>DNA(n) + a 2'-deoxyribonucleoside 5'-triphosphate = DNA(n+1) + diphosphate</text>
        <dbReference type="Rhea" id="RHEA:22508"/>
        <dbReference type="Rhea" id="RHEA-COMP:17339"/>
        <dbReference type="Rhea" id="RHEA-COMP:17340"/>
        <dbReference type="ChEBI" id="CHEBI:33019"/>
        <dbReference type="ChEBI" id="CHEBI:61560"/>
        <dbReference type="ChEBI" id="CHEBI:173112"/>
        <dbReference type="EC" id="2.7.7.7"/>
    </reaction>
</comment>
<keyword evidence="3 13" id="KW-0963">Cytoplasm</keyword>
<dbReference type="Pfam" id="PF14579">
    <property type="entry name" value="HHH_6"/>
    <property type="match status" value="1"/>
</dbReference>
<comment type="subcellular location">
    <subcellularLocation>
        <location evidence="2 13">Cytoplasm</location>
    </subcellularLocation>
</comment>
<feature type="domain" description="Polymerase/histidinol phosphatase N-terminal" evidence="16">
    <location>
        <begin position="338"/>
        <end position="405"/>
    </location>
</feature>
<reference evidence="17 18" key="1">
    <citation type="submission" date="2022-10" db="EMBL/GenBank/DDBJ databases">
        <title>Weissella fermenti sp. nov., isolated from fermented cabbage.</title>
        <authorList>
            <person name="Lee J.K."/>
            <person name="Baek J.H."/>
            <person name="Choi D.G."/>
            <person name="Kim J.M."/>
            <person name="Jeon C.O."/>
        </authorList>
    </citation>
    <scope>NUCLEOTIDE SEQUENCE [LARGE SCALE GENOMIC DNA]</scope>
    <source>
        <strain evidence="17 18">KACC 18534</strain>
    </source>
</reference>
<keyword evidence="10 13" id="KW-0239">DNA-directed DNA polymerase</keyword>
<dbReference type="SUPFAM" id="SSF50249">
    <property type="entry name" value="Nucleic acid-binding proteins"/>
    <property type="match status" value="1"/>
</dbReference>
<dbReference type="InterPro" id="IPR011708">
    <property type="entry name" value="DNA_pol3_alpha_NTPase_dom"/>
</dbReference>
<evidence type="ECO:0000256" key="1">
    <source>
        <dbReference type="ARBA" id="ARBA00003452"/>
    </source>
</evidence>
<evidence type="ECO:0000256" key="7">
    <source>
        <dbReference type="ARBA" id="ARBA00022722"/>
    </source>
</evidence>
<comment type="similarity">
    <text evidence="13">Belongs to the DNA polymerase type-C family. PolC subfamily.</text>
</comment>
<dbReference type="NCBIfam" id="TIGR01405">
    <property type="entry name" value="polC_Gram_pos"/>
    <property type="match status" value="1"/>
</dbReference>
<dbReference type="InterPro" id="IPR004013">
    <property type="entry name" value="PHP_dom"/>
</dbReference>
<dbReference type="SUPFAM" id="SSF53098">
    <property type="entry name" value="Ribonuclease H-like"/>
    <property type="match status" value="1"/>
</dbReference>
<comment type="caution">
    <text evidence="17">The sequence shown here is derived from an EMBL/GenBank/DDBJ whole genome shotgun (WGS) entry which is preliminary data.</text>
</comment>
<dbReference type="InterPro" id="IPR013520">
    <property type="entry name" value="Ribonucl_H"/>
</dbReference>
<dbReference type="GO" id="GO:0003887">
    <property type="term" value="F:DNA-directed DNA polymerase activity"/>
    <property type="evidence" value="ECO:0007669"/>
    <property type="project" value="UniProtKB-EC"/>
</dbReference>
<dbReference type="InterPro" id="IPR012340">
    <property type="entry name" value="NA-bd_OB-fold"/>
</dbReference>
<dbReference type="Pfam" id="PF00929">
    <property type="entry name" value="RNase_T"/>
    <property type="match status" value="1"/>
</dbReference>
<dbReference type="InterPro" id="IPR036397">
    <property type="entry name" value="RNaseH_sf"/>
</dbReference>
<dbReference type="Pfam" id="PF14480">
    <property type="entry name" value="DNA_pol3_a_NI"/>
    <property type="match status" value="1"/>
</dbReference>
<dbReference type="Gene3D" id="1.10.150.700">
    <property type="entry name" value="PolC, middle finger domain"/>
    <property type="match status" value="1"/>
</dbReference>
<protein>
    <recommendedName>
        <fullName evidence="13">DNA polymerase III PolC-type</fullName>
        <shortName evidence="13">PolIII</shortName>
        <ecNumber evidence="13">2.7.7.7</ecNumber>
    </recommendedName>
</protein>
<dbReference type="Pfam" id="PF17657">
    <property type="entry name" value="DNA_pol3_finger"/>
    <property type="match status" value="1"/>
</dbReference>
<dbReference type="InterPro" id="IPR006054">
    <property type="entry name" value="DnaQ"/>
</dbReference>
<evidence type="ECO:0000256" key="12">
    <source>
        <dbReference type="ARBA" id="ARBA00049244"/>
    </source>
</evidence>
<evidence type="ECO:0000256" key="9">
    <source>
        <dbReference type="ARBA" id="ARBA00022839"/>
    </source>
</evidence>
<dbReference type="HAMAP" id="MF_00356">
    <property type="entry name" value="DNApol_PolC"/>
    <property type="match status" value="1"/>
</dbReference>
<dbReference type="InterPro" id="IPR006308">
    <property type="entry name" value="Pol_III_a_PolC-type_gram_pos"/>
</dbReference>
<dbReference type="Pfam" id="PF02811">
    <property type="entry name" value="PHP"/>
    <property type="match status" value="1"/>
</dbReference>
<evidence type="ECO:0000256" key="10">
    <source>
        <dbReference type="ARBA" id="ARBA00022932"/>
    </source>
</evidence>
<dbReference type="Gene3D" id="2.40.50.140">
    <property type="entry name" value="Nucleic acid-binding proteins"/>
    <property type="match status" value="1"/>
</dbReference>
<dbReference type="RefSeq" id="WP_213409684.1">
    <property type="nucleotide sequence ID" value="NZ_CP074441.1"/>
</dbReference>
<evidence type="ECO:0000256" key="4">
    <source>
        <dbReference type="ARBA" id="ARBA00022679"/>
    </source>
</evidence>
<evidence type="ECO:0000256" key="14">
    <source>
        <dbReference type="SAM" id="MobiDB-lite"/>
    </source>
</evidence>
<dbReference type="Gene3D" id="3.20.20.140">
    <property type="entry name" value="Metal-dependent hydrolases"/>
    <property type="match status" value="2"/>
</dbReference>
<keyword evidence="9 13" id="KW-0269">Exonuclease</keyword>
<keyword evidence="4 13" id="KW-0808">Transferase</keyword>
<dbReference type="SMART" id="SM00479">
    <property type="entry name" value="EXOIII"/>
    <property type="match status" value="1"/>
</dbReference>
<dbReference type="Gene3D" id="1.10.150.870">
    <property type="match status" value="1"/>
</dbReference>
<sequence>MALNAQEQFQVLLQQLNFETTPACFENAALDKVVVHKKSNTWQFFMTWPGLPEVTETADFINRMQTSFTAIAGTDFQVTLPTEVDNATIVNYWGWALQQNQKQASVFRQAFSNGMLQETDGKLTLIFSNAAWAQYAETKGLPIIARTYAKLGVDLEKRLTIQVNEALQAETLEQHKKKVAEQDQQLAETAKVQIEQAQQQRKQAPSKSGGATGNVNAVGRKIGADAERMAMIDVDSEERSVIFEGYVFDAEIRELKSGRKLLNMKITDYTSSFIVKKFSRDEADEAFFDSIKPGVWLRVRGPIQQDDFARDLTMTAFDMEIVKHASRQEAYEGEEKRVELGTHTLMSTMDATNSIGDYVKQAAKWGMDTIAITDTAGAQGFPEAASSAKKNGIKMIYGIEVNLVEDGEPIVFNPKDTNLEDAEYVVFDIETTGLSAAYDKIIELSAVRMQKGNVIAEFSEFIDPGFPLSETTVNLTSITDADVQGSKSEEQVLREFREFYGDAILVGHNVTFDMGFVNEGFMRHGMPLIENPVIDTLTLARFLYPTMRSYRLNTLAKHFGVLLEQHHRAIFDAETTGHLNRIFLAEAKEKYGITSANQLNDHMTENDAWRHGRPNKATVLVQNQTGVKNLYKMLSESNTKYFFRVPRVPRSLLNKYREGLLIGTGDTSGEFWEALVQKGQAQALEKAKYYDYLEIHPSANYVPSIEAELIQDEARLRQLMQQAVEIGDQLDKPVVVTGDVHYLNPEDYIYRKVLISSQGGANPLNRYSLPELHFRTTQEILDDFAWMGADLAKKLVIDNTRKVADMIDEVEAIKGGNYPPNMPTAEQEIKDLTYETARKMYGNPLPEIVEARIEQELHSIINNGFSVIYLVAQRLVAKSNKDGYLVGSRGSIGSSLVALLIGVTEVNALPPHYRSASGDYVEFVDPRVYDSGYDLPDKYSPIDGSLLIGDGHNIPFATFLGFLGNKVPDIDLNFSGDYQPYAHNYMKSLFGENNVFRAGTIATVADKTAYGYAKAYERENELQLRGAEIDRLAAGSTGVKRTTGQHPAGILIVPDDMEIFDFTPIQYPADDVNATWKTTHFDFHSIHDNILKMDILGHDDPTMIRALQDMSGIDPQTIPMDDPGVMSLFTTPEGLGVTEEQIFSKTGTLGVPEFGTAFVRGMLEETQPKNYGELLQISGLSHGTDVWRGNADELIQKGIADIRTVIGTRDKIMTDLINYGMQPESAFQIMEKVRKGKGITDEYQVEMRAAQVPEWYIESCLKIKYMFPRAHAAAYVLMALRIAYFKVYFPTLYYAAYFSVRATNFDIVSMSRGMNSTKAKIQEIKQMGNEASAKDKDLLTVLELANEALERGIKFNMVDLYKSDADQWILDGKTLIAPFNAVPGLGDNVAKRIMAARAEGEFLSKEDLAQRGGVSKTLMDFFDQNGVLEGMSDQNQLDLF</sequence>
<keyword evidence="7 13" id="KW-0540">Nuclease</keyword>
<evidence type="ECO:0000256" key="6">
    <source>
        <dbReference type="ARBA" id="ARBA00022705"/>
    </source>
</evidence>
<dbReference type="InterPro" id="IPR004365">
    <property type="entry name" value="NA-bd_OB_tRNA"/>
</dbReference>
<evidence type="ECO:0000256" key="11">
    <source>
        <dbReference type="ARBA" id="ARBA00025611"/>
    </source>
</evidence>
<evidence type="ECO:0000256" key="2">
    <source>
        <dbReference type="ARBA" id="ARBA00004496"/>
    </source>
</evidence>
<dbReference type="CDD" id="cd06127">
    <property type="entry name" value="DEDDh"/>
    <property type="match status" value="1"/>
</dbReference>
<dbReference type="InterPro" id="IPR029460">
    <property type="entry name" value="DNAPol_HHH"/>
</dbReference>
<keyword evidence="6 13" id="KW-0235">DNA replication</keyword>
<dbReference type="CDD" id="cd04484">
    <property type="entry name" value="polC_OBF"/>
    <property type="match status" value="1"/>
</dbReference>
<proteinExistence type="inferred from homology"/>
<dbReference type="Pfam" id="PF01336">
    <property type="entry name" value="tRNA_anti-codon"/>
    <property type="match status" value="1"/>
</dbReference>
<gene>
    <name evidence="13" type="primary">polC</name>
    <name evidence="17" type="ORF">OIT44_05735</name>
</gene>
<feature type="compositionally biased region" description="Low complexity" evidence="14">
    <location>
        <begin position="191"/>
        <end position="207"/>
    </location>
</feature>
<keyword evidence="8 13" id="KW-0378">Hydrolase</keyword>
<dbReference type="SMART" id="SM00481">
    <property type="entry name" value="POLIIIAc"/>
    <property type="match status" value="1"/>
</dbReference>
<dbReference type="InterPro" id="IPR012337">
    <property type="entry name" value="RNaseH-like_sf"/>
</dbReference>
<dbReference type="Gene3D" id="3.30.420.10">
    <property type="entry name" value="Ribonuclease H-like superfamily/Ribonuclease H"/>
    <property type="match status" value="1"/>
</dbReference>
<dbReference type="InterPro" id="IPR044923">
    <property type="entry name" value="PolC_middle_finger_sf"/>
</dbReference>
<dbReference type="InterPro" id="IPR003141">
    <property type="entry name" value="Pol/His_phosphatase_N"/>
</dbReference>
<dbReference type="InterPro" id="IPR040982">
    <property type="entry name" value="DNA_pol3_finger"/>
</dbReference>
<dbReference type="EMBL" id="JAOZFE010000006">
    <property type="protein sequence ID" value="MCW0953559.1"/>
    <property type="molecule type" value="Genomic_DNA"/>
</dbReference>
<evidence type="ECO:0000256" key="13">
    <source>
        <dbReference type="HAMAP-Rule" id="MF_00356"/>
    </source>
</evidence>
<keyword evidence="18" id="KW-1185">Reference proteome</keyword>
<evidence type="ECO:0000313" key="18">
    <source>
        <dbReference type="Proteomes" id="UP001526225"/>
    </source>
</evidence>
<dbReference type="PANTHER" id="PTHR32294">
    <property type="entry name" value="DNA POLYMERASE III SUBUNIT ALPHA"/>
    <property type="match status" value="1"/>
</dbReference>
<organism evidence="17 18">
    <name type="scientific">Weissella ceti</name>
    <dbReference type="NCBI Taxonomy" id="759620"/>
    <lineage>
        <taxon>Bacteria</taxon>
        <taxon>Bacillati</taxon>
        <taxon>Bacillota</taxon>
        <taxon>Bacilli</taxon>
        <taxon>Lactobacillales</taxon>
        <taxon>Lactobacillaceae</taxon>
        <taxon>Weissella</taxon>
    </lineage>
</organism>
<keyword evidence="5 13" id="KW-0548">Nucleotidyltransferase</keyword>
<evidence type="ECO:0000259" key="16">
    <source>
        <dbReference type="SMART" id="SM00481"/>
    </source>
</evidence>
<dbReference type="NCBIfam" id="TIGR00573">
    <property type="entry name" value="dnaq"/>
    <property type="match status" value="1"/>
</dbReference>
<name>A0ABT3E5N6_9LACO</name>
<feature type="region of interest" description="Disordered" evidence="14">
    <location>
        <begin position="191"/>
        <end position="216"/>
    </location>
</feature>